<accession>A0A0C9T7W7</accession>
<protein>
    <recommendedName>
        <fullName evidence="1">DUF6830 domain-containing protein</fullName>
    </recommendedName>
</protein>
<sequence>MFNLPDLRPAIWEFLQRLHDGSPHPVSGARTQQQDYSLPFERLQIWCKVRVQQMSYHDRQAPGAPQTLRALPPSATNPHGLYNTVIISTNSESDWPRRGIEGHSVVQLRVIFHPLHSDILAAYVQHFNIVPQHATANNMHPGTGMHLLRRAVRSNGQRVGDVIPITQIRSPAHLIPNFVIPESTSQPGARMLQKRALLGPKPLTSHETPLAPACIQSVPPAYRHKSDWYQDHMDPLVDKDTNKIHWSLDQDESICLLDALFPDKKLFEESVQRGRLVPSPSGGMAAVLNQLGKPYGKGTKGKSCWFQFPMSSNSGAVEKKTTMEQKMAVFLNTVIEGLEAEVGPFKSKLSVPPTLVLMRTQQTDMRCLANEDLDWRDISIFGEMKSKKSPATIKESYIEVVLPQLRLM</sequence>
<organism evidence="2 3">
    <name type="scientific">Paxillus involutus ATCC 200175</name>
    <dbReference type="NCBI Taxonomy" id="664439"/>
    <lineage>
        <taxon>Eukaryota</taxon>
        <taxon>Fungi</taxon>
        <taxon>Dikarya</taxon>
        <taxon>Basidiomycota</taxon>
        <taxon>Agaricomycotina</taxon>
        <taxon>Agaricomycetes</taxon>
        <taxon>Agaricomycetidae</taxon>
        <taxon>Boletales</taxon>
        <taxon>Paxilineae</taxon>
        <taxon>Paxillaceae</taxon>
        <taxon>Paxillus</taxon>
    </lineage>
</organism>
<reference evidence="3" key="2">
    <citation type="submission" date="2015-01" db="EMBL/GenBank/DDBJ databases">
        <title>Evolutionary Origins and Diversification of the Mycorrhizal Mutualists.</title>
        <authorList>
            <consortium name="DOE Joint Genome Institute"/>
            <consortium name="Mycorrhizal Genomics Consortium"/>
            <person name="Kohler A."/>
            <person name="Kuo A."/>
            <person name="Nagy L.G."/>
            <person name="Floudas D."/>
            <person name="Copeland A."/>
            <person name="Barry K.W."/>
            <person name="Cichocki N."/>
            <person name="Veneault-Fourrey C."/>
            <person name="LaButti K."/>
            <person name="Lindquist E.A."/>
            <person name="Lipzen A."/>
            <person name="Lundell T."/>
            <person name="Morin E."/>
            <person name="Murat C."/>
            <person name="Riley R."/>
            <person name="Ohm R."/>
            <person name="Sun H."/>
            <person name="Tunlid A."/>
            <person name="Henrissat B."/>
            <person name="Grigoriev I.V."/>
            <person name="Hibbett D.S."/>
            <person name="Martin F."/>
        </authorList>
    </citation>
    <scope>NUCLEOTIDE SEQUENCE [LARGE SCALE GENOMIC DNA]</scope>
    <source>
        <strain evidence="3">ATCC 200175</strain>
    </source>
</reference>
<dbReference type="Proteomes" id="UP000053647">
    <property type="component" value="Unassembled WGS sequence"/>
</dbReference>
<dbReference type="HOGENOM" id="CLU_674551_0_0_1"/>
<proteinExistence type="predicted"/>
<feature type="domain" description="DUF6830" evidence="1">
    <location>
        <begin position="1"/>
        <end position="107"/>
    </location>
</feature>
<dbReference type="OrthoDB" id="3232986at2759"/>
<gene>
    <name evidence="2" type="ORF">PAXINDRAFT_15343</name>
</gene>
<dbReference type="InterPro" id="IPR049233">
    <property type="entry name" value="DUF6830"/>
</dbReference>
<dbReference type="AlphaFoldDB" id="A0A0C9T7W7"/>
<evidence type="ECO:0000259" key="1">
    <source>
        <dbReference type="Pfam" id="PF20722"/>
    </source>
</evidence>
<name>A0A0C9T7W7_PAXIN</name>
<reference evidence="2 3" key="1">
    <citation type="submission" date="2014-06" db="EMBL/GenBank/DDBJ databases">
        <authorList>
            <consortium name="DOE Joint Genome Institute"/>
            <person name="Kuo A."/>
            <person name="Kohler A."/>
            <person name="Nagy L.G."/>
            <person name="Floudas D."/>
            <person name="Copeland A."/>
            <person name="Barry K.W."/>
            <person name="Cichocki N."/>
            <person name="Veneault-Fourrey C."/>
            <person name="LaButti K."/>
            <person name="Lindquist E.A."/>
            <person name="Lipzen A."/>
            <person name="Lundell T."/>
            <person name="Morin E."/>
            <person name="Murat C."/>
            <person name="Sun H."/>
            <person name="Tunlid A."/>
            <person name="Henrissat B."/>
            <person name="Grigoriev I.V."/>
            <person name="Hibbett D.S."/>
            <person name="Martin F."/>
            <person name="Nordberg H.P."/>
            <person name="Cantor M.N."/>
            <person name="Hua S.X."/>
        </authorList>
    </citation>
    <scope>NUCLEOTIDE SEQUENCE [LARGE SCALE GENOMIC DNA]</scope>
    <source>
        <strain evidence="2 3">ATCC 200175</strain>
    </source>
</reference>
<keyword evidence="3" id="KW-1185">Reference proteome</keyword>
<evidence type="ECO:0000313" key="2">
    <source>
        <dbReference type="EMBL" id="KIJ11760.1"/>
    </source>
</evidence>
<dbReference type="EMBL" id="KN819373">
    <property type="protein sequence ID" value="KIJ11760.1"/>
    <property type="molecule type" value="Genomic_DNA"/>
</dbReference>
<evidence type="ECO:0000313" key="3">
    <source>
        <dbReference type="Proteomes" id="UP000053647"/>
    </source>
</evidence>
<dbReference type="Pfam" id="PF20722">
    <property type="entry name" value="DUF6830"/>
    <property type="match status" value="1"/>
</dbReference>